<feature type="region of interest" description="Disordered" evidence="1">
    <location>
        <begin position="1"/>
        <end position="116"/>
    </location>
</feature>
<evidence type="ECO:0000313" key="3">
    <source>
        <dbReference type="Proteomes" id="UP000271098"/>
    </source>
</evidence>
<dbReference type="AlphaFoldDB" id="A0A183DIP2"/>
<feature type="compositionally biased region" description="Basic and acidic residues" evidence="1">
    <location>
        <begin position="15"/>
        <end position="40"/>
    </location>
</feature>
<name>A0A183DIP2_9BILA</name>
<feature type="compositionally biased region" description="Polar residues" evidence="1">
    <location>
        <begin position="99"/>
        <end position="108"/>
    </location>
</feature>
<dbReference type="WBParaSite" id="GPUH_0000859301-mRNA-1">
    <property type="protein sequence ID" value="GPUH_0000859301-mRNA-1"/>
    <property type="gene ID" value="GPUH_0000859301"/>
</dbReference>
<organism evidence="4">
    <name type="scientific">Gongylonema pulchrum</name>
    <dbReference type="NCBI Taxonomy" id="637853"/>
    <lineage>
        <taxon>Eukaryota</taxon>
        <taxon>Metazoa</taxon>
        <taxon>Ecdysozoa</taxon>
        <taxon>Nematoda</taxon>
        <taxon>Chromadorea</taxon>
        <taxon>Rhabditida</taxon>
        <taxon>Spirurina</taxon>
        <taxon>Spiruromorpha</taxon>
        <taxon>Spiruroidea</taxon>
        <taxon>Gongylonematidae</taxon>
        <taxon>Gongylonema</taxon>
    </lineage>
</organism>
<accession>A0A183DIP2</accession>
<dbReference type="EMBL" id="UYRT01025435">
    <property type="protein sequence ID" value="VDK63683.1"/>
    <property type="molecule type" value="Genomic_DNA"/>
</dbReference>
<proteinExistence type="predicted"/>
<evidence type="ECO:0000313" key="2">
    <source>
        <dbReference type="EMBL" id="VDK63683.1"/>
    </source>
</evidence>
<reference evidence="4" key="1">
    <citation type="submission" date="2016-06" db="UniProtKB">
        <authorList>
            <consortium name="WormBaseParasite"/>
        </authorList>
    </citation>
    <scope>IDENTIFICATION</scope>
</reference>
<gene>
    <name evidence="2" type="ORF">GPUH_LOCUS8588</name>
</gene>
<reference evidence="2 3" key="2">
    <citation type="submission" date="2018-11" db="EMBL/GenBank/DDBJ databases">
        <authorList>
            <consortium name="Pathogen Informatics"/>
        </authorList>
    </citation>
    <scope>NUCLEOTIDE SEQUENCE [LARGE SCALE GENOMIC DNA]</scope>
</reference>
<dbReference type="Proteomes" id="UP000271098">
    <property type="component" value="Unassembled WGS sequence"/>
</dbReference>
<keyword evidence="3" id="KW-1185">Reference proteome</keyword>
<evidence type="ECO:0000256" key="1">
    <source>
        <dbReference type="SAM" id="MobiDB-lite"/>
    </source>
</evidence>
<protein>
    <submittedName>
        <fullName evidence="4">SHSP domain-containing protein</fullName>
    </submittedName>
</protein>
<evidence type="ECO:0000313" key="4">
    <source>
        <dbReference type="WBParaSite" id="GPUH_0000859301-mRNA-1"/>
    </source>
</evidence>
<sequence>MDISSTIDSNGRLTVEARKQPSVQGRERMVPVEGPSRRAESYNVRNEATRSRQDSGAYGTRAQQQPLSGHRSHSSYSYHHSRTTGGSPSGHYREHDVPITQTGMSSRATGERIPSG</sequence>
<dbReference type="OrthoDB" id="1431247at2759"/>
<feature type="compositionally biased region" description="Polar residues" evidence="1">
    <location>
        <begin position="1"/>
        <end position="12"/>
    </location>
</feature>